<accession>A0AAD7JZI5</accession>
<reference evidence="3" key="1">
    <citation type="submission" date="2023-03" db="EMBL/GenBank/DDBJ databases">
        <title>Massive genome expansion in bonnet fungi (Mycena s.s.) driven by repeated elements and novel gene families across ecological guilds.</title>
        <authorList>
            <consortium name="Lawrence Berkeley National Laboratory"/>
            <person name="Harder C.B."/>
            <person name="Miyauchi S."/>
            <person name="Viragh M."/>
            <person name="Kuo A."/>
            <person name="Thoen E."/>
            <person name="Andreopoulos B."/>
            <person name="Lu D."/>
            <person name="Skrede I."/>
            <person name="Drula E."/>
            <person name="Henrissat B."/>
            <person name="Morin E."/>
            <person name="Kohler A."/>
            <person name="Barry K."/>
            <person name="LaButti K."/>
            <person name="Morin E."/>
            <person name="Salamov A."/>
            <person name="Lipzen A."/>
            <person name="Mereny Z."/>
            <person name="Hegedus B."/>
            <person name="Baldrian P."/>
            <person name="Stursova M."/>
            <person name="Weitz H."/>
            <person name="Taylor A."/>
            <person name="Grigoriev I.V."/>
            <person name="Nagy L.G."/>
            <person name="Martin F."/>
            <person name="Kauserud H."/>
        </authorList>
    </citation>
    <scope>NUCLEOTIDE SEQUENCE</scope>
    <source>
        <strain evidence="3">CBHHK182m</strain>
    </source>
</reference>
<evidence type="ECO:0000313" key="3">
    <source>
        <dbReference type="EMBL" id="KAJ7773826.1"/>
    </source>
</evidence>
<protein>
    <recommendedName>
        <fullName evidence="2">DUF6533 domain-containing protein</fullName>
    </recommendedName>
</protein>
<comment type="caution">
    <text evidence="3">The sequence shown here is derived from an EMBL/GenBank/DDBJ whole genome shotgun (WGS) entry which is preliminary data.</text>
</comment>
<proteinExistence type="predicted"/>
<organism evidence="3 4">
    <name type="scientific">Mycena metata</name>
    <dbReference type="NCBI Taxonomy" id="1033252"/>
    <lineage>
        <taxon>Eukaryota</taxon>
        <taxon>Fungi</taxon>
        <taxon>Dikarya</taxon>
        <taxon>Basidiomycota</taxon>
        <taxon>Agaricomycotina</taxon>
        <taxon>Agaricomycetes</taxon>
        <taxon>Agaricomycetidae</taxon>
        <taxon>Agaricales</taxon>
        <taxon>Marasmiineae</taxon>
        <taxon>Mycenaceae</taxon>
        <taxon>Mycena</taxon>
    </lineage>
</organism>
<dbReference type="Pfam" id="PF20151">
    <property type="entry name" value="DUF6533"/>
    <property type="match status" value="1"/>
</dbReference>
<evidence type="ECO:0000256" key="1">
    <source>
        <dbReference type="SAM" id="Phobius"/>
    </source>
</evidence>
<sequence length="326" mass="36704">MTENLSNAAIQNQFEITRYLILIPYTIVVYDYALTVKQEVARFWGTTLTWGTALFYLNRYSALFGTVPIVTEYFMTTNDPTKTALCHAFSQYHTYFALLSQILVSVMLIMRTYALYERNKYILFLTIGVTLAAIIVALAVILTESDVNTLSAQLQAYGCPSPVPHATNLRDAIAWGGMLVFDVMIFSLTVYKAMKHGVRTGSLFSVLFRDGSLYFSVMIASNAINIGTYTMSGPILSGCMTTMTNALSSVVISRLMLNLRNPNIRRLRHRKPTRTTTNMDFATMHENTVTPYLGTDIALDSVWMGPQSRDDWDDDYLTHARTVQES</sequence>
<keyword evidence="1" id="KW-0472">Membrane</keyword>
<feature type="domain" description="DUF6533" evidence="2">
    <location>
        <begin position="19"/>
        <end position="63"/>
    </location>
</feature>
<evidence type="ECO:0000313" key="4">
    <source>
        <dbReference type="Proteomes" id="UP001215598"/>
    </source>
</evidence>
<dbReference type="AlphaFoldDB" id="A0AAD7JZI5"/>
<name>A0AAD7JZI5_9AGAR</name>
<keyword evidence="1" id="KW-1133">Transmembrane helix</keyword>
<feature type="transmembrane region" description="Helical" evidence="1">
    <location>
        <begin position="122"/>
        <end position="142"/>
    </location>
</feature>
<feature type="transmembrane region" description="Helical" evidence="1">
    <location>
        <begin position="92"/>
        <end position="110"/>
    </location>
</feature>
<keyword evidence="1" id="KW-0812">Transmembrane</keyword>
<dbReference type="EMBL" id="JARKIB010000012">
    <property type="protein sequence ID" value="KAJ7773826.1"/>
    <property type="molecule type" value="Genomic_DNA"/>
</dbReference>
<dbReference type="InterPro" id="IPR045340">
    <property type="entry name" value="DUF6533"/>
</dbReference>
<gene>
    <name evidence="3" type="ORF">B0H16DRAFT_1510119</name>
</gene>
<evidence type="ECO:0000259" key="2">
    <source>
        <dbReference type="Pfam" id="PF20151"/>
    </source>
</evidence>
<keyword evidence="4" id="KW-1185">Reference proteome</keyword>
<feature type="transmembrane region" description="Helical" evidence="1">
    <location>
        <begin position="172"/>
        <end position="191"/>
    </location>
</feature>
<feature type="transmembrane region" description="Helical" evidence="1">
    <location>
        <begin position="212"/>
        <end position="229"/>
    </location>
</feature>
<dbReference type="Proteomes" id="UP001215598">
    <property type="component" value="Unassembled WGS sequence"/>
</dbReference>